<evidence type="ECO:0000313" key="1">
    <source>
        <dbReference type="EMBL" id="KAI3768229.1"/>
    </source>
</evidence>
<protein>
    <submittedName>
        <fullName evidence="1">Uncharacterized protein</fullName>
    </submittedName>
</protein>
<name>A0ACB9FAT2_CICIN</name>
<evidence type="ECO:0000313" key="2">
    <source>
        <dbReference type="Proteomes" id="UP001055811"/>
    </source>
</evidence>
<reference evidence="2" key="1">
    <citation type="journal article" date="2022" name="Mol. Ecol. Resour.">
        <title>The genomes of chicory, endive, great burdock and yacon provide insights into Asteraceae palaeo-polyploidization history and plant inulin production.</title>
        <authorList>
            <person name="Fan W."/>
            <person name="Wang S."/>
            <person name="Wang H."/>
            <person name="Wang A."/>
            <person name="Jiang F."/>
            <person name="Liu H."/>
            <person name="Zhao H."/>
            <person name="Xu D."/>
            <person name="Zhang Y."/>
        </authorList>
    </citation>
    <scope>NUCLEOTIDE SEQUENCE [LARGE SCALE GENOMIC DNA]</scope>
    <source>
        <strain evidence="2">cv. Punajuju</strain>
    </source>
</reference>
<keyword evidence="2" id="KW-1185">Reference proteome</keyword>
<dbReference type="Proteomes" id="UP001055811">
    <property type="component" value="Linkage Group LG03"/>
</dbReference>
<dbReference type="EMBL" id="CM042011">
    <property type="protein sequence ID" value="KAI3768229.1"/>
    <property type="molecule type" value="Genomic_DNA"/>
</dbReference>
<gene>
    <name evidence="1" type="ORF">L2E82_18743</name>
</gene>
<organism evidence="1 2">
    <name type="scientific">Cichorium intybus</name>
    <name type="common">Chicory</name>
    <dbReference type="NCBI Taxonomy" id="13427"/>
    <lineage>
        <taxon>Eukaryota</taxon>
        <taxon>Viridiplantae</taxon>
        <taxon>Streptophyta</taxon>
        <taxon>Embryophyta</taxon>
        <taxon>Tracheophyta</taxon>
        <taxon>Spermatophyta</taxon>
        <taxon>Magnoliopsida</taxon>
        <taxon>eudicotyledons</taxon>
        <taxon>Gunneridae</taxon>
        <taxon>Pentapetalae</taxon>
        <taxon>asterids</taxon>
        <taxon>campanulids</taxon>
        <taxon>Asterales</taxon>
        <taxon>Asteraceae</taxon>
        <taxon>Cichorioideae</taxon>
        <taxon>Cichorieae</taxon>
        <taxon>Cichoriinae</taxon>
        <taxon>Cichorium</taxon>
    </lineage>
</organism>
<reference evidence="1 2" key="2">
    <citation type="journal article" date="2022" name="Mol. Ecol. Resour.">
        <title>The genomes of chicory, endive, great burdock and yacon provide insights into Asteraceae paleo-polyploidization history and plant inulin production.</title>
        <authorList>
            <person name="Fan W."/>
            <person name="Wang S."/>
            <person name="Wang H."/>
            <person name="Wang A."/>
            <person name="Jiang F."/>
            <person name="Liu H."/>
            <person name="Zhao H."/>
            <person name="Xu D."/>
            <person name="Zhang Y."/>
        </authorList>
    </citation>
    <scope>NUCLEOTIDE SEQUENCE [LARGE SCALE GENOMIC DNA]</scope>
    <source>
        <strain evidence="2">cv. Punajuju</strain>
        <tissue evidence="1">Leaves</tissue>
    </source>
</reference>
<accession>A0ACB9FAT2</accession>
<sequence>MTEAKEGNEESNVHAGGGKTKLSTHSNPVIGDGKRQEVEKTSNGDTCPEEMGIERADNELTNVTLVGKDKIINDPNNSCHTPPNQSKEKGTPVNVVWENIILWCEAQITGHSTVEELLASVAAWGRCP</sequence>
<comment type="caution">
    <text evidence="1">The sequence shown here is derived from an EMBL/GenBank/DDBJ whole genome shotgun (WGS) entry which is preliminary data.</text>
</comment>
<proteinExistence type="predicted"/>